<evidence type="ECO:0000313" key="3">
    <source>
        <dbReference type="Proteomes" id="UP001478862"/>
    </source>
</evidence>
<dbReference type="InterPro" id="IPR029052">
    <property type="entry name" value="Metallo-depent_PP-like"/>
</dbReference>
<dbReference type="InterPro" id="IPR004843">
    <property type="entry name" value="Calcineurin-like_PHP"/>
</dbReference>
<dbReference type="Pfam" id="PF00149">
    <property type="entry name" value="Metallophos"/>
    <property type="match status" value="1"/>
</dbReference>
<accession>A0ABV1MLN7</accession>
<reference evidence="2 3" key="1">
    <citation type="submission" date="2024-06" db="EMBL/GenBank/DDBJ databases">
        <title>Lysinibacillus zambalefons sp. nov., a Novel Firmicute Isolated from the Poon Bato Zambales Hyperalkaline Spring.</title>
        <authorList>
            <person name="Aja J.A."/>
            <person name="Lazaro J.E.H."/>
            <person name="Llorin L.D."/>
            <person name="Lim K.R."/>
            <person name="Teodosio J."/>
            <person name="Dalisay D.S."/>
        </authorList>
    </citation>
    <scope>NUCLEOTIDE SEQUENCE [LARGE SCALE GENOMIC DNA]</scope>
    <source>
        <strain evidence="2 3">M3</strain>
    </source>
</reference>
<gene>
    <name evidence="2" type="ORF">ABNX05_02225</name>
</gene>
<keyword evidence="3" id="KW-1185">Reference proteome</keyword>
<proteinExistence type="predicted"/>
<dbReference type="EMBL" id="JBEGDG010000001">
    <property type="protein sequence ID" value="MEQ6353427.1"/>
    <property type="molecule type" value="Genomic_DNA"/>
</dbReference>
<dbReference type="CDD" id="cd00838">
    <property type="entry name" value="MPP_superfamily"/>
    <property type="match status" value="1"/>
</dbReference>
<dbReference type="RefSeq" id="WP_349658196.1">
    <property type="nucleotide sequence ID" value="NZ_JBEGDG010000001.1"/>
</dbReference>
<evidence type="ECO:0000259" key="1">
    <source>
        <dbReference type="Pfam" id="PF00149"/>
    </source>
</evidence>
<dbReference type="SUPFAM" id="SSF56300">
    <property type="entry name" value="Metallo-dependent phosphatases"/>
    <property type="match status" value="1"/>
</dbReference>
<sequence length="282" mass="30820">MKKQTKRALKIVDIAKEPLEKLPYITAASKGAGISYEWLPVYWGEMFELPEELDAIIIASDLQGIAGHHQETIEEVPKLLGEELAEVLSLLFQIHLPNLDPAKVMVCLCGDLYTDLTKRGASGNPLPVWRAFQSQFGFVTGIAGNHDLLTNKEQVELDSTSGIHFFSDGGTVIYANLAVAGLGGIIGKGDKPNRMGETDYLAKLRDILRHVPDILLLHESPKISAQGLPGNPHIWNELQNAAELLVCCGHVHWDTPLVETNDGLQILNADGRAFVFTAATLN</sequence>
<dbReference type="Proteomes" id="UP001478862">
    <property type="component" value="Unassembled WGS sequence"/>
</dbReference>
<feature type="domain" description="Calcineurin-like phosphoesterase" evidence="1">
    <location>
        <begin position="56"/>
        <end position="253"/>
    </location>
</feature>
<organism evidence="2 3">
    <name type="scientific">Lysinibacillus zambalensis</name>
    <dbReference type="NCBI Taxonomy" id="3160866"/>
    <lineage>
        <taxon>Bacteria</taxon>
        <taxon>Bacillati</taxon>
        <taxon>Bacillota</taxon>
        <taxon>Bacilli</taxon>
        <taxon>Bacillales</taxon>
        <taxon>Bacillaceae</taxon>
        <taxon>Lysinibacillus</taxon>
    </lineage>
</organism>
<comment type="caution">
    <text evidence="2">The sequence shown here is derived from an EMBL/GenBank/DDBJ whole genome shotgun (WGS) entry which is preliminary data.</text>
</comment>
<evidence type="ECO:0000313" key="2">
    <source>
        <dbReference type="EMBL" id="MEQ6353427.1"/>
    </source>
</evidence>
<protein>
    <submittedName>
        <fullName evidence="2">Metallophosphoesterase family protein</fullName>
    </submittedName>
</protein>
<dbReference type="Gene3D" id="3.60.21.10">
    <property type="match status" value="1"/>
</dbReference>
<name>A0ABV1MLN7_9BACI</name>